<dbReference type="Proteomes" id="UP000544110">
    <property type="component" value="Unassembled WGS sequence"/>
</dbReference>
<dbReference type="AlphaFoldDB" id="A0A7Y9RU23"/>
<protein>
    <submittedName>
        <fullName evidence="4">Acetyl esterase/lipase</fullName>
    </submittedName>
</protein>
<sequence length="306" mass="31868">MSPSSRPPRPVLGRRTLLGGGLAAGALGVGAACSPDGPSGSSAPSALETPVPDDLPTGFGPDRVQRLDYGPDRETQFAELRRTDGPSKGVVVIVHGGFWRSQYDLSLGQPLSAALVDEGWTALNVEYRRVGNGGGWPETFDDVAAAVDALAGVDDVDTSTVLTLGHSAGGHLAVWLAARPRLEPWRPVRVPITGAVSQAGVLDLVGAHEAGLGGGAVEQFLGGPPSDEWRLVDPLQQLPLDVPVRCVHGSGDDIVPLGQSETYVEAARAAGADAALEVVEGDHFVVIDPASEAWRVQLRLLEELRG</sequence>
<evidence type="ECO:0000313" key="4">
    <source>
        <dbReference type="EMBL" id="NYG54578.1"/>
    </source>
</evidence>
<dbReference type="EMBL" id="JACCAC010000001">
    <property type="protein sequence ID" value="NYG54578.1"/>
    <property type="molecule type" value="Genomic_DNA"/>
</dbReference>
<feature type="compositionally biased region" description="Low complexity" evidence="2">
    <location>
        <begin position="29"/>
        <end position="46"/>
    </location>
</feature>
<comment type="caution">
    <text evidence="4">The sequence shown here is derived from an EMBL/GenBank/DDBJ whole genome shotgun (WGS) entry which is preliminary data.</text>
</comment>
<dbReference type="InterPro" id="IPR050300">
    <property type="entry name" value="GDXG_lipolytic_enzyme"/>
</dbReference>
<feature type="domain" description="BD-FAE-like" evidence="3">
    <location>
        <begin position="88"/>
        <end position="263"/>
    </location>
</feature>
<dbReference type="GO" id="GO:0016787">
    <property type="term" value="F:hydrolase activity"/>
    <property type="evidence" value="ECO:0007669"/>
    <property type="project" value="UniProtKB-KW"/>
</dbReference>
<accession>A0A7Y9RU23</accession>
<dbReference type="InterPro" id="IPR006311">
    <property type="entry name" value="TAT_signal"/>
</dbReference>
<dbReference type="Gene3D" id="3.40.50.1820">
    <property type="entry name" value="alpha/beta hydrolase"/>
    <property type="match status" value="1"/>
</dbReference>
<reference evidence="4 5" key="1">
    <citation type="submission" date="2020-07" db="EMBL/GenBank/DDBJ databases">
        <title>Sequencing the genomes of 1000 actinobacteria strains.</title>
        <authorList>
            <person name="Klenk H.-P."/>
        </authorList>
    </citation>
    <scope>NUCLEOTIDE SEQUENCE [LARGE SCALE GENOMIC DNA]</scope>
    <source>
        <strain evidence="4 5">DSM 24552</strain>
    </source>
</reference>
<gene>
    <name evidence="4" type="ORF">BJ989_000882</name>
</gene>
<evidence type="ECO:0000256" key="2">
    <source>
        <dbReference type="SAM" id="MobiDB-lite"/>
    </source>
</evidence>
<dbReference type="InterPro" id="IPR029058">
    <property type="entry name" value="AB_hydrolase_fold"/>
</dbReference>
<feature type="region of interest" description="Disordered" evidence="2">
    <location>
        <begin position="29"/>
        <end position="60"/>
    </location>
</feature>
<evidence type="ECO:0000256" key="1">
    <source>
        <dbReference type="ARBA" id="ARBA00022801"/>
    </source>
</evidence>
<dbReference type="PROSITE" id="PS51257">
    <property type="entry name" value="PROKAR_LIPOPROTEIN"/>
    <property type="match status" value="1"/>
</dbReference>
<dbReference type="Pfam" id="PF20434">
    <property type="entry name" value="BD-FAE"/>
    <property type="match status" value="1"/>
</dbReference>
<keyword evidence="5" id="KW-1185">Reference proteome</keyword>
<dbReference type="InterPro" id="IPR049492">
    <property type="entry name" value="BD-FAE-like_dom"/>
</dbReference>
<dbReference type="PROSITE" id="PS51318">
    <property type="entry name" value="TAT"/>
    <property type="match status" value="1"/>
</dbReference>
<keyword evidence="1" id="KW-0378">Hydrolase</keyword>
<name>A0A7Y9RU23_9ACTN</name>
<organism evidence="4 5">
    <name type="scientific">Nocardioides perillae</name>
    <dbReference type="NCBI Taxonomy" id="1119534"/>
    <lineage>
        <taxon>Bacteria</taxon>
        <taxon>Bacillati</taxon>
        <taxon>Actinomycetota</taxon>
        <taxon>Actinomycetes</taxon>
        <taxon>Propionibacteriales</taxon>
        <taxon>Nocardioidaceae</taxon>
        <taxon>Nocardioides</taxon>
    </lineage>
</organism>
<evidence type="ECO:0000313" key="5">
    <source>
        <dbReference type="Proteomes" id="UP000544110"/>
    </source>
</evidence>
<dbReference type="RefSeq" id="WP_218848720.1">
    <property type="nucleotide sequence ID" value="NZ_JACCAC010000001.1"/>
</dbReference>
<proteinExistence type="predicted"/>
<dbReference type="SUPFAM" id="SSF53474">
    <property type="entry name" value="alpha/beta-Hydrolases"/>
    <property type="match status" value="1"/>
</dbReference>
<evidence type="ECO:0000259" key="3">
    <source>
        <dbReference type="Pfam" id="PF20434"/>
    </source>
</evidence>
<dbReference type="PANTHER" id="PTHR48081">
    <property type="entry name" value="AB HYDROLASE SUPERFAMILY PROTEIN C4A8.06C"/>
    <property type="match status" value="1"/>
</dbReference>